<feature type="compositionally biased region" description="Basic residues" evidence="1">
    <location>
        <begin position="588"/>
        <end position="598"/>
    </location>
</feature>
<feature type="compositionally biased region" description="Polar residues" evidence="1">
    <location>
        <begin position="1485"/>
        <end position="1504"/>
    </location>
</feature>
<dbReference type="GO" id="GO:0005543">
    <property type="term" value="F:phospholipid binding"/>
    <property type="evidence" value="ECO:0007669"/>
    <property type="project" value="InterPro"/>
</dbReference>
<feature type="compositionally biased region" description="Polar residues" evidence="1">
    <location>
        <begin position="599"/>
        <end position="614"/>
    </location>
</feature>
<feature type="compositionally biased region" description="Polar residues" evidence="1">
    <location>
        <begin position="1132"/>
        <end position="1151"/>
    </location>
</feature>
<feature type="region of interest" description="Disordered" evidence="1">
    <location>
        <begin position="646"/>
        <end position="685"/>
    </location>
</feature>
<evidence type="ECO:0000256" key="1">
    <source>
        <dbReference type="SAM" id="MobiDB-lite"/>
    </source>
</evidence>
<feature type="compositionally biased region" description="Polar residues" evidence="1">
    <location>
        <begin position="559"/>
        <end position="568"/>
    </location>
</feature>
<feature type="compositionally biased region" description="Acidic residues" evidence="1">
    <location>
        <begin position="519"/>
        <end position="529"/>
    </location>
</feature>
<dbReference type="InterPro" id="IPR053005">
    <property type="entry name" value="Nuclear_Pos-Cytoskel_Interact"/>
</dbReference>
<evidence type="ECO:0000313" key="4">
    <source>
        <dbReference type="Proteomes" id="UP000799437"/>
    </source>
</evidence>
<accession>A0A6A6WMS3</accession>
<feature type="compositionally biased region" description="Polar residues" evidence="1">
    <location>
        <begin position="1346"/>
        <end position="1384"/>
    </location>
</feature>
<dbReference type="GO" id="GO:0005938">
    <property type="term" value="C:cell cortex"/>
    <property type="evidence" value="ECO:0007669"/>
    <property type="project" value="InterPro"/>
</dbReference>
<dbReference type="Proteomes" id="UP000799437">
    <property type="component" value="Unassembled WGS sequence"/>
</dbReference>
<feature type="compositionally biased region" description="Basic and acidic residues" evidence="1">
    <location>
        <begin position="400"/>
        <end position="411"/>
    </location>
</feature>
<feature type="compositionally biased region" description="Polar residues" evidence="1">
    <location>
        <begin position="622"/>
        <end position="631"/>
    </location>
</feature>
<sequence length="1510" mass="164866">MASTANQGPIAHNNDPFVSNPTDTHRHRYAAFDASSFSLYTNGSTSQAKRALEAHLAETERRLQETSQLGTVLVQQRKELGDRLKEVEQQADENEIGPELRKKLVELERECNEVSKDTARTFVPKSRVPSGETDAHTGGATVFSNDATPSPSKITAPSSRKQRNQHASRVHDIKLATEISSSLLQQLRELQAVLAEKDDTLRTIDTEKSKLEVEVEGLNQRLRAMDESEQRYKDENWSLETQVHDYITTSKESADREQRLSLTLNSIKSEKSSLERELEELKQAHSKLFDDQHSSRKQHESELTTLRRNVSRKIEELTSQNQELARAVSDSTSETEDVDVEHTTPDHSPPPSPSKATPRHGQLEHETLKSSLSHAHRMIQQLKNNIHREKTEKMELKRLLQGTRDELDQRTATDSASKRRKGKDAEVFKKPARPDRLGVQRNSREEIYVDEPDWEDHDGQDSPTRRRVSKTMAGTYPSTDTGTDAFETATETSDEFETANELEGAATETDAFHTGAETLDGDSSDDLTETEGTTTAGTVRHKRPGAAPLTSGRPGDRSSYMSTASTSADEPDQYSEVKTPVQSTQPKYRLKINRRGSRKTTPNRSSDDAVNSPASFKDSPASFISTGSQQGAPAGQSLFAELGDLSAEESEDDDVLGPDATPSRSTIISPESSQENLRKSVVETSRSASVAPKVAMVDSAMMTDSGETERGGIISNATSAVGAAIAGGVGFALGRGSENKTEDASRVMEPIMADQEEIVVLDMEPTALRISSISSQSSKPLAPVVHPNAALQHTISNVRSLQTEPIEAPKTQPSPLGISQVSAGQQIEPTATKSVPLGMSSIQPYHESAPSQQSESANVGPVAVPIEFIDKPSLSFSTIASQHVEPVNSTRSSKVISGGATTTSVVGVGTAGALLGAAATSEKATESESEPSAEPKSAGGYLGSMLRWRTSQRDPEAAGDMTKESLQQDDASPRVDYEEIPSHDREPFKVRNVNAGSKGQSGNSDPLPSSKIQSIIMSDEETQTSLSAQEIDKMLKVKQMPPSVIVPSPPSKTLTTHVRSNSSSPRKSYPPTSLVVDTGKTQPRRPGSAGSLRSRAATPPPLPPDHKEVIAAARTSIAASAYKKEQVRPRTPNVQMGIPSTVTSPSRSGTTPRARAPTIRSELSVPSTRRSSISSFASEIDQRFNIPRATLGDHFDPNTTDPRMIQAITQTMIGEYLWKYTRKAGRGEMSEKRHRRFFWVHPYTRTLYWSEQDPSTAGRAQLKAKSVAIEAVQVVTDDNPMPPGLHRKSIIVITPGRSVKFTATTGQRHETWFNALSYLLLRTNAERADEDDNITAEDINEFNPGYTRSPSRQTGRSRVSMASSHTNGNRNLSPSRAQYPTLTSRGAPGTQRVTSAQSGSQVPQNSVSSRFSSISGIFRPGSGMRGSFAGRRSRSSVRDSSLYDATTVHDSAEDLRQVIEQQERDADRLENVRACCDGKHDVGSLSRNGRHSSAQGRHTSFSSMTRRHTR</sequence>
<protein>
    <recommendedName>
        <fullName evidence="2">PH domain-containing protein</fullName>
    </recommendedName>
</protein>
<dbReference type="SUPFAM" id="SSF50729">
    <property type="entry name" value="PH domain-like"/>
    <property type="match status" value="1"/>
</dbReference>
<keyword evidence="4" id="KW-1185">Reference proteome</keyword>
<dbReference type="OrthoDB" id="2149224at2759"/>
<name>A0A6A6WMS3_9PEZI</name>
<dbReference type="GO" id="GO:0015631">
    <property type="term" value="F:tubulin binding"/>
    <property type="evidence" value="ECO:0007669"/>
    <property type="project" value="TreeGrafter"/>
</dbReference>
<dbReference type="PROSITE" id="PS50003">
    <property type="entry name" value="PH_DOMAIN"/>
    <property type="match status" value="1"/>
</dbReference>
<feature type="compositionally biased region" description="Polar residues" evidence="1">
    <location>
        <begin position="994"/>
        <end position="1010"/>
    </location>
</feature>
<dbReference type="GO" id="GO:0005739">
    <property type="term" value="C:mitochondrion"/>
    <property type="evidence" value="ECO:0007669"/>
    <property type="project" value="TreeGrafter"/>
</dbReference>
<feature type="compositionally biased region" description="Polar residues" evidence="1">
    <location>
        <begin position="662"/>
        <end position="675"/>
    </location>
</feature>
<dbReference type="GeneID" id="54490013"/>
<feature type="compositionally biased region" description="Polar residues" evidence="1">
    <location>
        <begin position="1052"/>
        <end position="1066"/>
    </location>
</feature>
<feature type="region of interest" description="Disordered" evidence="1">
    <location>
        <begin position="1479"/>
        <end position="1510"/>
    </location>
</feature>
<dbReference type="PANTHER" id="PTHR28190">
    <property type="entry name" value="NUCLEAR MIGRATION PROTEIN NUM1"/>
    <property type="match status" value="1"/>
</dbReference>
<feature type="domain" description="PH" evidence="2">
    <location>
        <begin position="1210"/>
        <end position="1321"/>
    </location>
</feature>
<proteinExistence type="predicted"/>
<feature type="region of interest" description="Disordered" evidence="1">
    <location>
        <begin position="919"/>
        <end position="1010"/>
    </location>
</feature>
<feature type="compositionally biased region" description="Basic and acidic residues" evidence="1">
    <location>
        <begin position="286"/>
        <end position="302"/>
    </location>
</feature>
<dbReference type="SMART" id="SM00233">
    <property type="entry name" value="PH"/>
    <property type="match status" value="1"/>
</dbReference>
<reference evidence="3" key="1">
    <citation type="journal article" date="2020" name="Stud. Mycol.">
        <title>101 Dothideomycetes genomes: a test case for predicting lifestyles and emergence of pathogens.</title>
        <authorList>
            <person name="Haridas S."/>
            <person name="Albert R."/>
            <person name="Binder M."/>
            <person name="Bloem J."/>
            <person name="Labutti K."/>
            <person name="Salamov A."/>
            <person name="Andreopoulos B."/>
            <person name="Baker S."/>
            <person name="Barry K."/>
            <person name="Bills G."/>
            <person name="Bluhm B."/>
            <person name="Cannon C."/>
            <person name="Castanera R."/>
            <person name="Culley D."/>
            <person name="Daum C."/>
            <person name="Ezra D."/>
            <person name="Gonzalez J."/>
            <person name="Henrissat B."/>
            <person name="Kuo A."/>
            <person name="Liang C."/>
            <person name="Lipzen A."/>
            <person name="Lutzoni F."/>
            <person name="Magnuson J."/>
            <person name="Mondo S."/>
            <person name="Nolan M."/>
            <person name="Ohm R."/>
            <person name="Pangilinan J."/>
            <person name="Park H.-J."/>
            <person name="Ramirez L."/>
            <person name="Alfaro M."/>
            <person name="Sun H."/>
            <person name="Tritt A."/>
            <person name="Yoshinaga Y."/>
            <person name="Zwiers L.-H."/>
            <person name="Turgeon B."/>
            <person name="Goodwin S."/>
            <person name="Spatafora J."/>
            <person name="Crous P."/>
            <person name="Grigoriev I."/>
        </authorList>
    </citation>
    <scope>NUCLEOTIDE SEQUENCE</scope>
    <source>
        <strain evidence="3">CBS 121739</strain>
    </source>
</reference>
<dbReference type="GO" id="GO:0000226">
    <property type="term" value="P:microtubule cytoskeleton organization"/>
    <property type="evidence" value="ECO:0007669"/>
    <property type="project" value="TreeGrafter"/>
</dbReference>
<feature type="region of interest" description="Disordered" evidence="1">
    <location>
        <begin position="1332"/>
        <end position="1408"/>
    </location>
</feature>
<feature type="region of interest" description="Disordered" evidence="1">
    <location>
        <begin position="400"/>
        <end position="634"/>
    </location>
</feature>
<feature type="compositionally biased region" description="Basic and acidic residues" evidence="1">
    <location>
        <begin position="423"/>
        <end position="447"/>
    </location>
</feature>
<feature type="region of interest" description="Disordered" evidence="1">
    <location>
        <begin position="286"/>
        <end position="363"/>
    </location>
</feature>
<feature type="compositionally biased region" description="Polar residues" evidence="1">
    <location>
        <begin position="1391"/>
        <end position="1405"/>
    </location>
</feature>
<feature type="compositionally biased region" description="Basic and acidic residues" evidence="1">
    <location>
        <begin position="971"/>
        <end position="989"/>
    </location>
</feature>
<dbReference type="InterPro" id="IPR001849">
    <property type="entry name" value="PH_domain"/>
</dbReference>
<dbReference type="Pfam" id="PF12814">
    <property type="entry name" value="Mcp5_PH"/>
    <property type="match status" value="1"/>
</dbReference>
<dbReference type="EMBL" id="ML996565">
    <property type="protein sequence ID" value="KAF2763515.1"/>
    <property type="molecule type" value="Genomic_DNA"/>
</dbReference>
<feature type="region of interest" description="Disordered" evidence="1">
    <location>
        <begin position="124"/>
        <end position="169"/>
    </location>
</feature>
<dbReference type="RefSeq" id="XP_033605966.1">
    <property type="nucleotide sequence ID" value="XM_033748959.1"/>
</dbReference>
<organism evidence="3 4">
    <name type="scientific">Pseudovirgaria hyperparasitica</name>
    <dbReference type="NCBI Taxonomy" id="470096"/>
    <lineage>
        <taxon>Eukaryota</taxon>
        <taxon>Fungi</taxon>
        <taxon>Dikarya</taxon>
        <taxon>Ascomycota</taxon>
        <taxon>Pezizomycotina</taxon>
        <taxon>Dothideomycetes</taxon>
        <taxon>Dothideomycetes incertae sedis</taxon>
        <taxon>Acrospermales</taxon>
        <taxon>Acrospermaceae</taxon>
        <taxon>Pseudovirgaria</taxon>
    </lineage>
</organism>
<feature type="compositionally biased region" description="Polar residues" evidence="1">
    <location>
        <begin position="142"/>
        <end position="159"/>
    </location>
</feature>
<feature type="region of interest" description="Disordered" evidence="1">
    <location>
        <begin position="1121"/>
        <end position="1167"/>
    </location>
</feature>
<evidence type="ECO:0000313" key="3">
    <source>
        <dbReference type="EMBL" id="KAF2763515.1"/>
    </source>
</evidence>
<feature type="compositionally biased region" description="Acidic residues" evidence="1">
    <location>
        <begin position="646"/>
        <end position="656"/>
    </location>
</feature>
<dbReference type="GO" id="GO:0032065">
    <property type="term" value="P:maintenance of protein location in cell cortex"/>
    <property type="evidence" value="ECO:0007669"/>
    <property type="project" value="InterPro"/>
</dbReference>
<gene>
    <name evidence="3" type="ORF">EJ05DRAFT_530236</name>
</gene>
<feature type="region of interest" description="Disordered" evidence="1">
    <location>
        <begin position="1"/>
        <end position="24"/>
    </location>
</feature>
<dbReference type="CDD" id="cd13365">
    <property type="entry name" value="PH_PLC_plant-like"/>
    <property type="match status" value="1"/>
</dbReference>
<dbReference type="PANTHER" id="PTHR28190:SF1">
    <property type="entry name" value="NUCLEAR MIGRATION PROTEIN NUM1"/>
    <property type="match status" value="1"/>
</dbReference>
<evidence type="ECO:0000259" key="2">
    <source>
        <dbReference type="PROSITE" id="PS50003"/>
    </source>
</evidence>
<dbReference type="InterPro" id="IPR024774">
    <property type="entry name" value="PH_dom-Mcp5-type"/>
</dbReference>
<feature type="region of interest" description="Disordered" evidence="1">
    <location>
        <begin position="1039"/>
        <end position="1106"/>
    </location>
</feature>